<name>F1CNF6_GLAPU</name>
<geneLocation type="plasmid" evidence="1">
    <name>HPS5839</name>
</geneLocation>
<dbReference type="AlphaFoldDB" id="F1CNF6"/>
<protein>
    <submittedName>
        <fullName evidence="1">Uncharacterized protein</fullName>
    </submittedName>
</protein>
<reference evidence="1" key="1">
    <citation type="submission" date="2010-10" db="EMBL/GenBank/DDBJ databases">
        <authorList>
            <person name="Liu Y.Y."/>
            <person name="He Q.G."/>
        </authorList>
    </citation>
    <scope>NUCLEOTIDE SEQUENCE</scope>
    <source>
        <strain evidence="1">Lung5839</strain>
        <plasmid evidence="1">HPS5839</plasmid>
    </source>
</reference>
<organism evidence="1">
    <name type="scientific">Glaesserella parasuis</name>
    <name type="common">Haemophilus parasuis</name>
    <dbReference type="NCBI Taxonomy" id="738"/>
    <lineage>
        <taxon>Bacteria</taxon>
        <taxon>Pseudomonadati</taxon>
        <taxon>Pseudomonadota</taxon>
        <taxon>Gammaproteobacteria</taxon>
        <taxon>Pasteurellales</taxon>
        <taxon>Pasteurellaceae</taxon>
        <taxon>Glaesserella</taxon>
    </lineage>
</organism>
<sequence>MKTDLERQILETFKTFQATAAEDPEYAENQIYKLHKLFQQYFNISISNSGYSSEIFVDKYGTEHHLGLVPTPEQKDYDDKFDVFYNVLETEKRVISADYFKNNKVNKS</sequence>
<evidence type="ECO:0000313" key="1">
    <source>
        <dbReference type="EMBL" id="ADY18544.1"/>
    </source>
</evidence>
<proteinExistence type="predicted"/>
<keyword evidence="1" id="KW-0614">Plasmid</keyword>
<dbReference type="EMBL" id="HQ441170">
    <property type="protein sequence ID" value="ADY18544.1"/>
    <property type="molecule type" value="Genomic_DNA"/>
</dbReference>
<accession>F1CNF6</accession>